<evidence type="ECO:0000259" key="3">
    <source>
        <dbReference type="Pfam" id="PF03364"/>
    </source>
</evidence>
<dbReference type="Proteomes" id="UP000585327">
    <property type="component" value="Unassembled WGS sequence"/>
</dbReference>
<dbReference type="InterPro" id="IPR023393">
    <property type="entry name" value="START-like_dom_sf"/>
</dbReference>
<name>A0A838YM25_9GAMM</name>
<dbReference type="Pfam" id="PF03364">
    <property type="entry name" value="Polyketide_cyc"/>
    <property type="match status" value="1"/>
</dbReference>
<dbReference type="InterPro" id="IPR005031">
    <property type="entry name" value="COQ10_START"/>
</dbReference>
<evidence type="ECO:0000256" key="2">
    <source>
        <dbReference type="ARBA" id="ARBA00022649"/>
    </source>
</evidence>
<dbReference type="AlphaFoldDB" id="A0A838YM25"/>
<evidence type="ECO:0000313" key="4">
    <source>
        <dbReference type="EMBL" id="MBA4723632.1"/>
    </source>
</evidence>
<organism evidence="4 5">
    <name type="scientific">SAR86 cluster bacterium</name>
    <dbReference type="NCBI Taxonomy" id="2030880"/>
    <lineage>
        <taxon>Bacteria</taxon>
        <taxon>Pseudomonadati</taxon>
        <taxon>Pseudomonadota</taxon>
        <taxon>Gammaproteobacteria</taxon>
        <taxon>SAR86 cluster</taxon>
    </lineage>
</organism>
<sequence length="138" mass="15820">MARSISYARKISEPIDRAFEIISTYENYKNFIPGCIDSRVISEEGDIQVGQLEFEMFGKSYLIESKNKQSDFKLEIEQIRGPFESFKGCWSLIEKEKKTEISFNAVFTLPFLINAVTPDSLINKLSETIIESFIAKLS</sequence>
<proteinExistence type="inferred from homology"/>
<accession>A0A838YM25</accession>
<evidence type="ECO:0000313" key="5">
    <source>
        <dbReference type="Proteomes" id="UP000585327"/>
    </source>
</evidence>
<comment type="caution">
    <text evidence="4">The sequence shown here is derived from an EMBL/GenBank/DDBJ whole genome shotgun (WGS) entry which is preliminary data.</text>
</comment>
<keyword evidence="2" id="KW-1277">Toxin-antitoxin system</keyword>
<reference evidence="4 5" key="1">
    <citation type="submission" date="2020-06" db="EMBL/GenBank/DDBJ databases">
        <title>Dysbiosis in marine aquaculture revealed through microbiome analysis: reverse ecology for environmental sustainability.</title>
        <authorList>
            <person name="Haro-Moreno J.M."/>
            <person name="Coutinho F.H."/>
            <person name="Zaragoza-Solas A."/>
            <person name="Picazo A."/>
            <person name="Almagro-Moreno S."/>
            <person name="Lopez-Perez M."/>
        </authorList>
    </citation>
    <scope>NUCLEOTIDE SEQUENCE [LARGE SCALE GENOMIC DNA]</scope>
    <source>
        <strain evidence="4">MCMED-G42</strain>
    </source>
</reference>
<dbReference type="SUPFAM" id="SSF55961">
    <property type="entry name" value="Bet v1-like"/>
    <property type="match status" value="1"/>
</dbReference>
<dbReference type="EMBL" id="JACETM010000001">
    <property type="protein sequence ID" value="MBA4723632.1"/>
    <property type="molecule type" value="Genomic_DNA"/>
</dbReference>
<dbReference type="Gene3D" id="3.30.530.20">
    <property type="match status" value="1"/>
</dbReference>
<comment type="similarity">
    <text evidence="1">Belongs to the ribosome association toxin RatA family.</text>
</comment>
<gene>
    <name evidence="4" type="ORF">H2021_00290</name>
</gene>
<evidence type="ECO:0000256" key="1">
    <source>
        <dbReference type="ARBA" id="ARBA00008918"/>
    </source>
</evidence>
<feature type="domain" description="Coenzyme Q-binding protein COQ10 START" evidence="3">
    <location>
        <begin position="14"/>
        <end position="133"/>
    </location>
</feature>
<protein>
    <recommendedName>
        <fullName evidence="3">Coenzyme Q-binding protein COQ10 START domain-containing protein</fullName>
    </recommendedName>
</protein>